<dbReference type="AlphaFoldDB" id="A0A3M2L8V2"/>
<keyword evidence="2" id="KW-0472">Membrane</keyword>
<evidence type="ECO:0000313" key="3">
    <source>
        <dbReference type="EMBL" id="RMI34041.1"/>
    </source>
</evidence>
<evidence type="ECO:0000313" key="4">
    <source>
        <dbReference type="Proteomes" id="UP000279275"/>
    </source>
</evidence>
<evidence type="ECO:0000256" key="2">
    <source>
        <dbReference type="SAM" id="Phobius"/>
    </source>
</evidence>
<gene>
    <name evidence="3" type="ORF">EBN03_06270</name>
</gene>
<accession>A0A3M2L8V2</accession>
<evidence type="ECO:0008006" key="5">
    <source>
        <dbReference type="Google" id="ProtNLM"/>
    </source>
</evidence>
<dbReference type="RefSeq" id="WP_122186968.1">
    <property type="nucleotide sequence ID" value="NZ_RFFH01000002.1"/>
</dbReference>
<feature type="transmembrane region" description="Helical" evidence="2">
    <location>
        <begin position="84"/>
        <end position="107"/>
    </location>
</feature>
<protein>
    <recommendedName>
        <fullName evidence="5">DUF4190 domain-containing protein</fullName>
    </recommendedName>
</protein>
<dbReference type="OrthoDB" id="4556872at2"/>
<comment type="caution">
    <text evidence="3">The sequence shown here is derived from an EMBL/GenBank/DDBJ whole genome shotgun (WGS) entry which is preliminary data.</text>
</comment>
<organism evidence="3 4">
    <name type="scientific">Nocardia stercoris</name>
    <dbReference type="NCBI Taxonomy" id="2483361"/>
    <lineage>
        <taxon>Bacteria</taxon>
        <taxon>Bacillati</taxon>
        <taxon>Actinomycetota</taxon>
        <taxon>Actinomycetes</taxon>
        <taxon>Mycobacteriales</taxon>
        <taxon>Nocardiaceae</taxon>
        <taxon>Nocardia</taxon>
    </lineage>
</organism>
<keyword evidence="2" id="KW-1133">Transmembrane helix</keyword>
<proteinExistence type="predicted"/>
<sequence>MRGRQYREADEWADDDADERWPITESEDERWESARRRAAVLSGAAERPVVNPYAIVALAAALLFLVPVAIVFGLLAFSHPKGKAMAVVSVLLGIVEAAVLAGVLTIMGAKLPHDLSSNATGTVAVTTTATTAAPVPTTVAPTTPAAPPEAVAGTACTPAQSALIGQASDGTTVICLHSGNGYRWAGPYTLSTTAHDAGTPCTAGTDKGARTADGHALVCERSGSATTWALWVE</sequence>
<dbReference type="Proteomes" id="UP000279275">
    <property type="component" value="Unassembled WGS sequence"/>
</dbReference>
<feature type="transmembrane region" description="Helical" evidence="2">
    <location>
        <begin position="53"/>
        <end position="77"/>
    </location>
</feature>
<evidence type="ECO:0000256" key="1">
    <source>
        <dbReference type="SAM" id="MobiDB-lite"/>
    </source>
</evidence>
<name>A0A3M2L8V2_9NOCA</name>
<feature type="compositionally biased region" description="Basic and acidic residues" evidence="1">
    <location>
        <begin position="1"/>
        <end position="10"/>
    </location>
</feature>
<keyword evidence="4" id="KW-1185">Reference proteome</keyword>
<dbReference type="EMBL" id="RFFH01000002">
    <property type="protein sequence ID" value="RMI34041.1"/>
    <property type="molecule type" value="Genomic_DNA"/>
</dbReference>
<feature type="region of interest" description="Disordered" evidence="1">
    <location>
        <begin position="1"/>
        <end position="23"/>
    </location>
</feature>
<keyword evidence="2" id="KW-0812">Transmembrane</keyword>
<reference evidence="3 4" key="1">
    <citation type="submission" date="2018-10" db="EMBL/GenBank/DDBJ databases">
        <title>Isolation from cow dung.</title>
        <authorList>
            <person name="Ling L."/>
        </authorList>
    </citation>
    <scope>NUCLEOTIDE SEQUENCE [LARGE SCALE GENOMIC DNA]</scope>
    <source>
        <strain evidence="3 4">NEAU-LL90</strain>
    </source>
</reference>